<reference evidence="1" key="1">
    <citation type="submission" date="2020-05" db="EMBL/GenBank/DDBJ databases">
        <authorList>
            <person name="Chiriac C."/>
            <person name="Salcher M."/>
            <person name="Ghai R."/>
            <person name="Kavagutti S V."/>
        </authorList>
    </citation>
    <scope>NUCLEOTIDE SEQUENCE</scope>
</reference>
<gene>
    <name evidence="1" type="ORF">UFOPK4422_01547</name>
</gene>
<dbReference type="EMBL" id="CAFBRX010000212">
    <property type="protein sequence ID" value="CAB5134456.1"/>
    <property type="molecule type" value="Genomic_DNA"/>
</dbReference>
<proteinExistence type="predicted"/>
<organism evidence="1">
    <name type="scientific">freshwater metagenome</name>
    <dbReference type="NCBI Taxonomy" id="449393"/>
    <lineage>
        <taxon>unclassified sequences</taxon>
        <taxon>metagenomes</taxon>
        <taxon>ecological metagenomes</taxon>
    </lineage>
</organism>
<sequence length="136" mass="15316">MTSPTEAQQTYAVEDAFEAEMPTKTLSLAEATNWLAIIADDEGVDYPLLLQGNLSRRTDGVAFNDEWCIAVRKKQPSELLLLHEMAHLVCANKNHGREFRTQLVRFLRRYVSLLHAARLHEMFVSAGLAVDPFTAT</sequence>
<dbReference type="AlphaFoldDB" id="A0A6J7VWR5"/>
<accession>A0A6J7VWR5</accession>
<name>A0A6J7VWR5_9ZZZZ</name>
<protein>
    <submittedName>
        <fullName evidence="1">Unannotated protein</fullName>
    </submittedName>
</protein>
<evidence type="ECO:0000313" key="1">
    <source>
        <dbReference type="EMBL" id="CAB5134456.1"/>
    </source>
</evidence>